<evidence type="ECO:0008006" key="10">
    <source>
        <dbReference type="Google" id="ProtNLM"/>
    </source>
</evidence>
<dbReference type="GO" id="GO:0038023">
    <property type="term" value="F:signaling receptor activity"/>
    <property type="evidence" value="ECO:0007669"/>
    <property type="project" value="TreeGrafter"/>
</dbReference>
<dbReference type="GO" id="GO:0033211">
    <property type="term" value="P:adiponectin-activated signaling pathway"/>
    <property type="evidence" value="ECO:0007669"/>
    <property type="project" value="TreeGrafter"/>
</dbReference>
<accession>A0A3S5A077</accession>
<keyword evidence="3 7" id="KW-0812">Transmembrane</keyword>
<dbReference type="PANTHER" id="PTHR20855">
    <property type="entry name" value="ADIPOR/PROGESTIN RECEPTOR-RELATED"/>
    <property type="match status" value="1"/>
</dbReference>
<feature type="binding site" evidence="6">
    <location>
        <position position="166"/>
    </location>
    <ligand>
        <name>Zn(2+)</name>
        <dbReference type="ChEBI" id="CHEBI:29105"/>
    </ligand>
</feature>
<dbReference type="GO" id="GO:0046872">
    <property type="term" value="F:metal ion binding"/>
    <property type="evidence" value="ECO:0007669"/>
    <property type="project" value="UniProtKB-KW"/>
</dbReference>
<keyword evidence="6" id="KW-0862">Zinc</keyword>
<feature type="transmembrane region" description="Helical" evidence="7">
    <location>
        <begin position="207"/>
        <end position="224"/>
    </location>
</feature>
<evidence type="ECO:0000313" key="9">
    <source>
        <dbReference type="Proteomes" id="UP000784294"/>
    </source>
</evidence>
<comment type="caution">
    <text evidence="8">The sequence shown here is derived from an EMBL/GenBank/DDBJ whole genome shotgun (WGS) entry which is preliminary data.</text>
</comment>
<evidence type="ECO:0000256" key="2">
    <source>
        <dbReference type="ARBA" id="ARBA00007018"/>
    </source>
</evidence>
<dbReference type="OrthoDB" id="5585746at2759"/>
<evidence type="ECO:0000256" key="1">
    <source>
        <dbReference type="ARBA" id="ARBA00004141"/>
    </source>
</evidence>
<evidence type="ECO:0000256" key="6">
    <source>
        <dbReference type="PIRSR" id="PIRSR604254-1"/>
    </source>
</evidence>
<evidence type="ECO:0000256" key="3">
    <source>
        <dbReference type="ARBA" id="ARBA00022692"/>
    </source>
</evidence>
<feature type="transmembrane region" description="Helical" evidence="7">
    <location>
        <begin position="146"/>
        <end position="170"/>
    </location>
</feature>
<dbReference type="PANTHER" id="PTHR20855:SF52">
    <property type="entry name" value="ADIPONECTIN RECEPTOR PROTEIN"/>
    <property type="match status" value="1"/>
</dbReference>
<dbReference type="Pfam" id="PF03006">
    <property type="entry name" value="HlyIII"/>
    <property type="match status" value="1"/>
</dbReference>
<dbReference type="InterPro" id="IPR004254">
    <property type="entry name" value="AdipoR/HlyIII-related"/>
</dbReference>
<name>A0A3S5A077_9PLAT</name>
<keyword evidence="6" id="KW-0479">Metal-binding</keyword>
<sequence>MTRLTMSSSPAGCQDFNLVGQETSESLVDEDNDKIGCSESLRNGDFSQMVRMLAHSAEEFVRHVWLRGWQVVHHGSLPAWLKDNDFLVRWHRPQLDSIIDCFKSIFRIHTETGNIWTHLLGCGSFVAILVYIIFQSEHYVQWQDKAVQSAFFVGAVLCLGFSCLFHTLYCHSEAIGKLFNKLDYCGIAVLTMGSFVPYLYYSFYCSFWPKIIYLLLIIALGTAAI</sequence>
<comment type="similarity">
    <text evidence="2">Belongs to the ADIPOR family.</text>
</comment>
<dbReference type="AlphaFoldDB" id="A0A3S5A077"/>
<evidence type="ECO:0000313" key="8">
    <source>
        <dbReference type="EMBL" id="VEL24199.1"/>
    </source>
</evidence>
<comment type="subcellular location">
    <subcellularLocation>
        <location evidence="1">Membrane</location>
        <topology evidence="1">Multi-pass membrane protein</topology>
    </subcellularLocation>
</comment>
<reference evidence="8" key="1">
    <citation type="submission" date="2018-11" db="EMBL/GenBank/DDBJ databases">
        <authorList>
            <consortium name="Pathogen Informatics"/>
        </authorList>
    </citation>
    <scope>NUCLEOTIDE SEQUENCE</scope>
</reference>
<dbReference type="Proteomes" id="UP000784294">
    <property type="component" value="Unassembled WGS sequence"/>
</dbReference>
<evidence type="ECO:0000256" key="4">
    <source>
        <dbReference type="ARBA" id="ARBA00022989"/>
    </source>
</evidence>
<dbReference type="GO" id="GO:0005886">
    <property type="term" value="C:plasma membrane"/>
    <property type="evidence" value="ECO:0007669"/>
    <property type="project" value="TreeGrafter"/>
</dbReference>
<evidence type="ECO:0000256" key="5">
    <source>
        <dbReference type="ARBA" id="ARBA00023136"/>
    </source>
</evidence>
<organism evidence="8 9">
    <name type="scientific">Protopolystoma xenopodis</name>
    <dbReference type="NCBI Taxonomy" id="117903"/>
    <lineage>
        <taxon>Eukaryota</taxon>
        <taxon>Metazoa</taxon>
        <taxon>Spiralia</taxon>
        <taxon>Lophotrochozoa</taxon>
        <taxon>Platyhelminthes</taxon>
        <taxon>Monogenea</taxon>
        <taxon>Polyopisthocotylea</taxon>
        <taxon>Polystomatidea</taxon>
        <taxon>Polystomatidae</taxon>
        <taxon>Protopolystoma</taxon>
    </lineage>
</organism>
<feature type="transmembrane region" description="Helical" evidence="7">
    <location>
        <begin position="115"/>
        <end position="134"/>
    </location>
</feature>
<gene>
    <name evidence="8" type="ORF">PXEA_LOCUS17639</name>
</gene>
<keyword evidence="5 7" id="KW-0472">Membrane</keyword>
<keyword evidence="9" id="KW-1185">Reference proteome</keyword>
<evidence type="ECO:0000256" key="7">
    <source>
        <dbReference type="SAM" id="Phobius"/>
    </source>
</evidence>
<feature type="non-terminal residue" evidence="8">
    <location>
        <position position="225"/>
    </location>
</feature>
<protein>
    <recommendedName>
        <fullName evidence="10">Adiponectin receptor</fullName>
    </recommendedName>
</protein>
<keyword evidence="4 7" id="KW-1133">Transmembrane helix</keyword>
<proteinExistence type="inferred from homology"/>
<dbReference type="EMBL" id="CAAALY010066457">
    <property type="protein sequence ID" value="VEL24199.1"/>
    <property type="molecule type" value="Genomic_DNA"/>
</dbReference>